<comment type="pathway">
    <text evidence="3">Carbohydrate metabolism; galactose metabolism.</text>
</comment>
<feature type="compositionally biased region" description="Pro residues" evidence="11">
    <location>
        <begin position="309"/>
        <end position="320"/>
    </location>
</feature>
<dbReference type="SUPFAM" id="SSF51735">
    <property type="entry name" value="NAD(P)-binding Rossmann-fold domains"/>
    <property type="match status" value="1"/>
</dbReference>
<dbReference type="GO" id="GO:0003978">
    <property type="term" value="F:UDP-glucose 4-epimerase activity"/>
    <property type="evidence" value="ECO:0007669"/>
    <property type="project" value="UniProtKB-EC"/>
</dbReference>
<evidence type="ECO:0000313" key="13">
    <source>
        <dbReference type="EMBL" id="ORZ34917.1"/>
    </source>
</evidence>
<keyword evidence="6" id="KW-0299">Galactose metabolism</keyword>
<keyword evidence="14" id="KW-1185">Reference proteome</keyword>
<evidence type="ECO:0000256" key="8">
    <source>
        <dbReference type="ARBA" id="ARBA00037676"/>
    </source>
</evidence>
<feature type="domain" description="NAD-dependent epimerase/dehydratase" evidence="12">
    <location>
        <begin position="371"/>
        <end position="487"/>
    </location>
</feature>
<evidence type="ECO:0000256" key="6">
    <source>
        <dbReference type="ARBA" id="ARBA00023144"/>
    </source>
</evidence>
<evidence type="ECO:0000256" key="7">
    <source>
        <dbReference type="ARBA" id="ARBA00023235"/>
    </source>
</evidence>
<dbReference type="PANTHER" id="PTHR43725:SF47">
    <property type="entry name" value="UDP-GLUCOSE 4-EPIMERASE"/>
    <property type="match status" value="1"/>
</dbReference>
<keyword evidence="7" id="KW-0413">Isomerase</keyword>
<dbReference type="GO" id="GO:0006012">
    <property type="term" value="P:galactose metabolic process"/>
    <property type="evidence" value="ECO:0007669"/>
    <property type="project" value="UniProtKB-KW"/>
</dbReference>
<comment type="function">
    <text evidence="8">Mutarotase converts alpha-aldose to the beta-anomer. It is active on D-glucose, L-arabinose, D-xylose, D-galactose, maltose and lactose.</text>
</comment>
<feature type="compositionally biased region" description="Low complexity" evidence="11">
    <location>
        <begin position="336"/>
        <end position="356"/>
    </location>
</feature>
<comment type="cofactor">
    <cofactor evidence="2">
        <name>NAD(+)</name>
        <dbReference type="ChEBI" id="CHEBI:57540"/>
    </cofactor>
</comment>
<accession>A0A1Y2HJY9</accession>
<feature type="domain" description="NAD-dependent epimerase/dehydratase" evidence="12">
    <location>
        <begin position="84"/>
        <end position="219"/>
    </location>
</feature>
<dbReference type="Pfam" id="PF01370">
    <property type="entry name" value="Epimerase"/>
    <property type="match status" value="2"/>
</dbReference>
<evidence type="ECO:0000259" key="12">
    <source>
        <dbReference type="Pfam" id="PF01370"/>
    </source>
</evidence>
<dbReference type="InterPro" id="IPR036291">
    <property type="entry name" value="NAD(P)-bd_dom_sf"/>
</dbReference>
<dbReference type="AlphaFoldDB" id="A0A1Y2HJY9"/>
<feature type="compositionally biased region" description="Low complexity" evidence="11">
    <location>
        <begin position="18"/>
        <end position="28"/>
    </location>
</feature>
<keyword evidence="6" id="KW-0119">Carbohydrate metabolism</keyword>
<reference evidence="13 14" key="1">
    <citation type="submission" date="2016-07" db="EMBL/GenBank/DDBJ databases">
        <title>Pervasive Adenine N6-methylation of Active Genes in Fungi.</title>
        <authorList>
            <consortium name="DOE Joint Genome Institute"/>
            <person name="Mondo S.J."/>
            <person name="Dannebaum R.O."/>
            <person name="Kuo R.C."/>
            <person name="Labutti K."/>
            <person name="Haridas S."/>
            <person name="Kuo A."/>
            <person name="Salamov A."/>
            <person name="Ahrendt S.R."/>
            <person name="Lipzen A."/>
            <person name="Sullivan W."/>
            <person name="Andreopoulos W.B."/>
            <person name="Clum A."/>
            <person name="Lindquist E."/>
            <person name="Daum C."/>
            <person name="Ramamoorthy G.K."/>
            <person name="Gryganskyi A."/>
            <person name="Culley D."/>
            <person name="Magnuson J.K."/>
            <person name="James T.Y."/>
            <person name="O'Malley M.A."/>
            <person name="Stajich J.E."/>
            <person name="Spatafora J.W."/>
            <person name="Visel A."/>
            <person name="Grigoriev I.V."/>
        </authorList>
    </citation>
    <scope>NUCLEOTIDE SEQUENCE [LARGE SCALE GENOMIC DNA]</scope>
    <source>
        <strain evidence="13 14">PL171</strain>
    </source>
</reference>
<evidence type="ECO:0000313" key="14">
    <source>
        <dbReference type="Proteomes" id="UP000193411"/>
    </source>
</evidence>
<comment type="pathway">
    <text evidence="4">Carbohydrate metabolism; hexose metabolism.</text>
</comment>
<evidence type="ECO:0000256" key="2">
    <source>
        <dbReference type="ARBA" id="ARBA00001911"/>
    </source>
</evidence>
<comment type="caution">
    <text evidence="13">The sequence shown here is derived from an EMBL/GenBank/DDBJ whole genome shotgun (WGS) entry which is preliminary data.</text>
</comment>
<dbReference type="STRING" id="765915.A0A1Y2HJY9"/>
<evidence type="ECO:0000256" key="5">
    <source>
        <dbReference type="ARBA" id="ARBA00023027"/>
    </source>
</evidence>
<dbReference type="EMBL" id="MCFL01000025">
    <property type="protein sequence ID" value="ORZ34917.1"/>
    <property type="molecule type" value="Genomic_DNA"/>
</dbReference>
<evidence type="ECO:0000256" key="4">
    <source>
        <dbReference type="ARBA" id="ARBA00005028"/>
    </source>
</evidence>
<evidence type="ECO:0000256" key="11">
    <source>
        <dbReference type="SAM" id="MobiDB-lite"/>
    </source>
</evidence>
<dbReference type="Proteomes" id="UP000193411">
    <property type="component" value="Unassembled WGS sequence"/>
</dbReference>
<feature type="compositionally biased region" description="Polar residues" evidence="11">
    <location>
        <begin position="62"/>
        <end position="74"/>
    </location>
</feature>
<keyword evidence="5" id="KW-0520">NAD</keyword>
<dbReference type="Gene3D" id="3.40.50.720">
    <property type="entry name" value="NAD(P)-binding Rossmann-like Domain"/>
    <property type="match status" value="2"/>
</dbReference>
<evidence type="ECO:0000256" key="1">
    <source>
        <dbReference type="ARBA" id="ARBA00000083"/>
    </source>
</evidence>
<name>A0A1Y2HJY9_9FUNG</name>
<evidence type="ECO:0000256" key="10">
    <source>
        <dbReference type="ARBA" id="ARBA00038238"/>
    </source>
</evidence>
<sequence>MDLFSQLPSQPPPPSLPLAPASANPHPLRTVMIPPTTPADSASQSPATPTPTADHTHAVSAPSMQLSTKPTNGSKDGIIQGGTVLVTGGCGYIGSHTVLDLLLSNFAVVIVDDLSNATTEPLAHIAHLAGLPSAASIPFYPVSVLNEAALDSIFASHPSIFAVIHLAAKKVVAESVDVPLPYYDTNVSGTITLLRVMAKHGVKQLVFASSAAVYGELEVAGSPLPPDADEYRSFTSSSSSRDSDLDSNGTLDDVDDDENGLDEHDGSAQRRPRHRMPSLHLPPTAPLLVDPLTDPPSSSSTVLLHSGSPTPPPPVTPVPPTTTACSAPSPAPAATPPHLRSASSRPHPSPRITTGIRRTHGGTRGVAERDGTNPVNPYGRSKAFAERILRDVSASDPSWSMTILRYFNPCGAHVSGHLGDNPRGTPSNLMPYLAKVVMGELKGGAPLYVYGGGYPTRDGTAVRDYVHVSDLAGAHVAAVRRMAALVRDHQGKGAGCAIYNIGTGAGTTVMEMVRAMELVSGRSVPVVMAAPRPGDVACVVANAELARRELGWVPTRSVIDMCRDTWNWVCVSTRSSRVVREEVGSDQSVA</sequence>
<feature type="compositionally biased region" description="Low complexity" evidence="11">
    <location>
        <begin position="286"/>
        <end position="308"/>
    </location>
</feature>
<proteinExistence type="inferred from homology"/>
<feature type="region of interest" description="Disordered" evidence="11">
    <location>
        <begin position="222"/>
        <end position="379"/>
    </location>
</feature>
<dbReference type="InterPro" id="IPR001509">
    <property type="entry name" value="Epimerase_deHydtase"/>
</dbReference>
<feature type="region of interest" description="Disordered" evidence="11">
    <location>
        <begin position="1"/>
        <end position="74"/>
    </location>
</feature>
<comment type="similarity">
    <text evidence="10">In the C-terminal section; belongs to the aldose epimerase family.</text>
</comment>
<evidence type="ECO:0000256" key="3">
    <source>
        <dbReference type="ARBA" id="ARBA00004947"/>
    </source>
</evidence>
<protein>
    <recommendedName>
        <fullName evidence="12">NAD-dependent epimerase/dehydratase domain-containing protein</fullName>
    </recommendedName>
</protein>
<dbReference type="OrthoDB" id="9402762at2759"/>
<dbReference type="Gene3D" id="3.90.25.10">
    <property type="entry name" value="UDP-galactose 4-epimerase, domain 1"/>
    <property type="match status" value="1"/>
</dbReference>
<comment type="catalytic activity">
    <reaction evidence="1">
        <text>UDP-alpha-D-glucose = UDP-alpha-D-galactose</text>
        <dbReference type="Rhea" id="RHEA:22168"/>
        <dbReference type="ChEBI" id="CHEBI:58885"/>
        <dbReference type="ChEBI" id="CHEBI:66914"/>
        <dbReference type="EC" id="5.1.3.2"/>
    </reaction>
</comment>
<dbReference type="GO" id="GO:0005829">
    <property type="term" value="C:cytosol"/>
    <property type="evidence" value="ECO:0007669"/>
    <property type="project" value="TreeGrafter"/>
</dbReference>
<gene>
    <name evidence="13" type="ORF">BCR44DRAFT_91420</name>
</gene>
<dbReference type="PANTHER" id="PTHR43725">
    <property type="entry name" value="UDP-GLUCOSE 4-EPIMERASE"/>
    <property type="match status" value="1"/>
</dbReference>
<organism evidence="13 14">
    <name type="scientific">Catenaria anguillulae PL171</name>
    <dbReference type="NCBI Taxonomy" id="765915"/>
    <lineage>
        <taxon>Eukaryota</taxon>
        <taxon>Fungi</taxon>
        <taxon>Fungi incertae sedis</taxon>
        <taxon>Blastocladiomycota</taxon>
        <taxon>Blastocladiomycetes</taxon>
        <taxon>Blastocladiales</taxon>
        <taxon>Catenariaceae</taxon>
        <taxon>Catenaria</taxon>
    </lineage>
</organism>
<comment type="similarity">
    <text evidence="9">In the N-terminal section; belongs to the NAD(P)-dependent epimerase/dehydratase family.</text>
</comment>
<evidence type="ECO:0000256" key="9">
    <source>
        <dbReference type="ARBA" id="ARBA00037955"/>
    </source>
</evidence>